<dbReference type="EnsemblMetazoa" id="XM_032602197">
    <property type="protein sequence ID" value="XP_032458088"/>
    <property type="gene ID" value="LOC116418039"/>
</dbReference>
<accession>A0A7M7R3U3</accession>
<dbReference type="SMR" id="A0A7M7R3U3"/>
<dbReference type="InParanoid" id="A0A7M7R3U3"/>
<dbReference type="Proteomes" id="UP000002358">
    <property type="component" value="Unassembled WGS sequence"/>
</dbReference>
<reference evidence="1" key="1">
    <citation type="submission" date="2021-01" db="UniProtKB">
        <authorList>
            <consortium name="EnsemblMetazoa"/>
        </authorList>
    </citation>
    <scope>IDENTIFICATION</scope>
</reference>
<proteinExistence type="predicted"/>
<sequence>MLNDPEFKCLFKLRKVHVNFVNICLEKYPIPLKVDDIKFCSETTALPSGKQFFADCCFESNKVKCWVEYDKFVKSSSEKRISVLTASQITEQLSKGDSFSAIEITGSIFITNYHCYKKETYKVLSFSQNKDEDNSVVTPSFIIFVDLYEHNLKYKNLVKQYAGDLNLIIAKLEPIDIFCQLVINPTNLQNLKVHPKHLELATDLDLAYSRLQTYLNMKRKHISSDNNEDSVEYSNQLRDEAILKIFQSKPDTQLADLLGSIKSIYSEVSEEHIEMLYDRSLEVPKKKSRVTTEEELIHNVMVEIDSPLSYTETIVKYLKDGKPIREISAFMQLKFDCDSAGVLRDIERALSDNQAGKSINQISEAQSHPPINNRVLRIRTKSNCLDIREEKPKRRKSKKDKENSILKKKKIKRFVFLLFIK</sequence>
<evidence type="ECO:0000313" key="2">
    <source>
        <dbReference type="Proteomes" id="UP000002358"/>
    </source>
</evidence>
<protein>
    <submittedName>
        <fullName evidence="1">Uncharacterized protein</fullName>
    </submittedName>
</protein>
<dbReference type="RefSeq" id="XP_032458088.1">
    <property type="nucleotide sequence ID" value="XM_032602197.1"/>
</dbReference>
<dbReference type="KEGG" id="nvi:116418039"/>
<evidence type="ECO:0000313" key="1">
    <source>
        <dbReference type="EnsemblMetazoa" id="XP_032458088"/>
    </source>
</evidence>
<dbReference type="GeneID" id="116418039"/>
<dbReference type="AlphaFoldDB" id="A0A7M7R3U3"/>
<keyword evidence="2" id="KW-1185">Reference proteome</keyword>
<name>A0A7M7R3U3_NASVI</name>
<organism evidence="1 2">
    <name type="scientific">Nasonia vitripennis</name>
    <name type="common">Parasitic wasp</name>
    <dbReference type="NCBI Taxonomy" id="7425"/>
    <lineage>
        <taxon>Eukaryota</taxon>
        <taxon>Metazoa</taxon>
        <taxon>Ecdysozoa</taxon>
        <taxon>Arthropoda</taxon>
        <taxon>Hexapoda</taxon>
        <taxon>Insecta</taxon>
        <taxon>Pterygota</taxon>
        <taxon>Neoptera</taxon>
        <taxon>Endopterygota</taxon>
        <taxon>Hymenoptera</taxon>
        <taxon>Apocrita</taxon>
        <taxon>Proctotrupomorpha</taxon>
        <taxon>Chalcidoidea</taxon>
        <taxon>Pteromalidae</taxon>
        <taxon>Pteromalinae</taxon>
        <taxon>Nasonia</taxon>
    </lineage>
</organism>